<dbReference type="OrthoDB" id="5990677at2759"/>
<reference evidence="2" key="2">
    <citation type="submission" date="2004-02" db="EMBL/GenBank/DDBJ databases">
        <authorList>
            <consortium name="Genoscope"/>
            <consortium name="Whitehead Institute Centre for Genome Research"/>
        </authorList>
    </citation>
    <scope>NUCLEOTIDE SEQUENCE</scope>
</reference>
<feature type="compositionally biased region" description="Acidic residues" evidence="1">
    <location>
        <begin position="120"/>
        <end position="129"/>
    </location>
</feature>
<gene>
    <name evidence="2" type="ORF">GSTENG00023988001</name>
</gene>
<dbReference type="KEGG" id="tng:GSTEN00023988G001"/>
<evidence type="ECO:0000313" key="2">
    <source>
        <dbReference type="EMBL" id="CAG04303.1"/>
    </source>
</evidence>
<feature type="region of interest" description="Disordered" evidence="1">
    <location>
        <begin position="159"/>
        <end position="197"/>
    </location>
</feature>
<dbReference type="PANTHER" id="PTHR22014">
    <property type="entry name" value="RNA-BINDING PROTEIN 33"/>
    <property type="match status" value="1"/>
</dbReference>
<feature type="region of interest" description="Disordered" evidence="1">
    <location>
        <begin position="102"/>
        <end position="132"/>
    </location>
</feature>
<dbReference type="AlphaFoldDB" id="Q4S4X9"/>
<feature type="non-terminal residue" evidence="2">
    <location>
        <position position="1"/>
    </location>
</feature>
<evidence type="ECO:0000256" key="1">
    <source>
        <dbReference type="SAM" id="MobiDB-lite"/>
    </source>
</evidence>
<sequence length="228" mass="25622">DYEFDEFDKPGAGRAHRKRGEDDTLDSDLEGDLLEEDWPSGKKNASEVSDEELNDDLLQSDEEDIGMSGQDVSLNAAYSLGTSYDQQDNLQGAEYTDDVVNQGEQGFEGQAGEEGYQHEGEEDYAEDYGQDSNVEISEKQMDYGGEGYQDEVLDIHINEPLDGEFQFESETLPEVETKEESDDEDEEDEESGRVRFRSERKEGVVVRLADANKRRNIPETLGTICSCP</sequence>
<dbReference type="InterPro" id="IPR039878">
    <property type="entry name" value="RBM33"/>
</dbReference>
<name>Q4S4X9_TETNG</name>
<feature type="region of interest" description="Disordered" evidence="1">
    <location>
        <begin position="1"/>
        <end position="70"/>
    </location>
</feature>
<proteinExistence type="predicted"/>
<feature type="compositionally biased region" description="Acidic residues" evidence="1">
    <location>
        <begin position="48"/>
        <end position="65"/>
    </location>
</feature>
<reference evidence="2" key="1">
    <citation type="journal article" date="2004" name="Nature">
        <title>Genome duplication in the teleost fish Tetraodon nigroviridis reveals the early vertebrate proto-karyotype.</title>
        <authorList>
            <person name="Jaillon O."/>
            <person name="Aury J.-M."/>
            <person name="Brunet F."/>
            <person name="Petit J.-L."/>
            <person name="Stange-Thomann N."/>
            <person name="Mauceli E."/>
            <person name="Bouneau L."/>
            <person name="Fischer C."/>
            <person name="Ozouf-Costaz C."/>
            <person name="Bernot A."/>
            <person name="Nicaud S."/>
            <person name="Jaffe D."/>
            <person name="Fisher S."/>
            <person name="Lutfalla G."/>
            <person name="Dossat C."/>
            <person name="Segurens B."/>
            <person name="Dasilva C."/>
            <person name="Salanoubat M."/>
            <person name="Levy M."/>
            <person name="Boudet N."/>
            <person name="Castellano S."/>
            <person name="Anthouard V."/>
            <person name="Jubin C."/>
            <person name="Castelli V."/>
            <person name="Katinka M."/>
            <person name="Vacherie B."/>
            <person name="Biemont C."/>
            <person name="Skalli Z."/>
            <person name="Cattolico L."/>
            <person name="Poulain J."/>
            <person name="De Berardinis V."/>
            <person name="Cruaud C."/>
            <person name="Duprat S."/>
            <person name="Brottier P."/>
            <person name="Coutanceau J.-P."/>
            <person name="Gouzy J."/>
            <person name="Parra G."/>
            <person name="Lardier G."/>
            <person name="Chapple C."/>
            <person name="McKernan K.J."/>
            <person name="McEwan P."/>
            <person name="Bosak S."/>
            <person name="Kellis M."/>
            <person name="Volff J.-N."/>
            <person name="Guigo R."/>
            <person name="Zody M.C."/>
            <person name="Mesirov J."/>
            <person name="Lindblad-Toh K."/>
            <person name="Birren B."/>
            <person name="Nusbaum C."/>
            <person name="Kahn D."/>
            <person name="Robinson-Rechavi M."/>
            <person name="Laudet V."/>
            <person name="Schachter V."/>
            <person name="Quetier F."/>
            <person name="Saurin W."/>
            <person name="Scarpelli C."/>
            <person name="Wincker P."/>
            <person name="Lander E.S."/>
            <person name="Weissenbach J."/>
            <person name="Roest Crollius H."/>
        </authorList>
    </citation>
    <scope>NUCLEOTIDE SEQUENCE [LARGE SCALE GENOMIC DNA]</scope>
</reference>
<accession>Q4S4X9</accession>
<protein>
    <submittedName>
        <fullName evidence="2">(spotted green pufferfish) hypothetical protein</fullName>
    </submittedName>
</protein>
<dbReference type="GO" id="GO:0003723">
    <property type="term" value="F:RNA binding"/>
    <property type="evidence" value="ECO:0007669"/>
    <property type="project" value="TreeGrafter"/>
</dbReference>
<feature type="compositionally biased region" description="Acidic residues" evidence="1">
    <location>
        <begin position="161"/>
        <end position="190"/>
    </location>
</feature>
<comment type="caution">
    <text evidence="2">The sequence shown here is derived from an EMBL/GenBank/DDBJ whole genome shotgun (WGS) entry which is preliminary data.</text>
</comment>
<dbReference type="HOGENOM" id="CLU_093358_0_0_1"/>
<feature type="compositionally biased region" description="Low complexity" evidence="1">
    <location>
        <begin position="102"/>
        <end position="114"/>
    </location>
</feature>
<feature type="compositionally biased region" description="Acidic residues" evidence="1">
    <location>
        <begin position="23"/>
        <end position="38"/>
    </location>
</feature>
<feature type="non-terminal residue" evidence="2">
    <location>
        <position position="228"/>
    </location>
</feature>
<dbReference type="PANTHER" id="PTHR22014:SF2">
    <property type="entry name" value="RNA-BINDING PROTEIN 33"/>
    <property type="match status" value="1"/>
</dbReference>
<organism evidence="2">
    <name type="scientific">Tetraodon nigroviridis</name>
    <name type="common">Spotted green pufferfish</name>
    <name type="synonym">Chelonodon nigroviridis</name>
    <dbReference type="NCBI Taxonomy" id="99883"/>
    <lineage>
        <taxon>Eukaryota</taxon>
        <taxon>Metazoa</taxon>
        <taxon>Chordata</taxon>
        <taxon>Craniata</taxon>
        <taxon>Vertebrata</taxon>
        <taxon>Euteleostomi</taxon>
        <taxon>Actinopterygii</taxon>
        <taxon>Neopterygii</taxon>
        <taxon>Teleostei</taxon>
        <taxon>Neoteleostei</taxon>
        <taxon>Acanthomorphata</taxon>
        <taxon>Eupercaria</taxon>
        <taxon>Tetraodontiformes</taxon>
        <taxon>Tetradontoidea</taxon>
        <taxon>Tetraodontidae</taxon>
        <taxon>Tetraodon</taxon>
    </lineage>
</organism>
<dbReference type="EMBL" id="CAAE01014737">
    <property type="protein sequence ID" value="CAG04303.1"/>
    <property type="molecule type" value="Genomic_DNA"/>
</dbReference>